<dbReference type="KEGG" id="clup:CLUP02_00934"/>
<organism evidence="2 3">
    <name type="scientific">Colletotrichum lupini</name>
    <dbReference type="NCBI Taxonomy" id="145971"/>
    <lineage>
        <taxon>Eukaryota</taxon>
        <taxon>Fungi</taxon>
        <taxon>Dikarya</taxon>
        <taxon>Ascomycota</taxon>
        <taxon>Pezizomycotina</taxon>
        <taxon>Sordariomycetes</taxon>
        <taxon>Hypocreomycetidae</taxon>
        <taxon>Glomerellales</taxon>
        <taxon>Glomerellaceae</taxon>
        <taxon>Colletotrichum</taxon>
        <taxon>Colletotrichum acutatum species complex</taxon>
    </lineage>
</organism>
<feature type="region of interest" description="Disordered" evidence="1">
    <location>
        <begin position="781"/>
        <end position="804"/>
    </location>
</feature>
<reference evidence="2" key="1">
    <citation type="journal article" date="2021" name="Mol. Plant Microbe Interact.">
        <title>Complete Genome Sequence of the Plant-Pathogenic Fungus Colletotrichum lupini.</title>
        <authorList>
            <person name="Baroncelli R."/>
            <person name="Pensec F."/>
            <person name="Da Lio D."/>
            <person name="Boufleur T."/>
            <person name="Vicente I."/>
            <person name="Sarrocco S."/>
            <person name="Picot A."/>
            <person name="Baraldi E."/>
            <person name="Sukno S."/>
            <person name="Thon M."/>
            <person name="Le Floch G."/>
        </authorList>
    </citation>
    <scope>NUCLEOTIDE SEQUENCE</scope>
    <source>
        <strain evidence="2">IMI 504893</strain>
    </source>
</reference>
<sequence length="971" mass="107680">MRGEASCENSMHAGGRRQAAGMHTYRLPCPFHEESNLLRQERAIPESVPAYPSDVSSLSLQSFNSYNRSPNGMEYFGKLERYVACVVLKTAHAVRVLITVRILFCKQQTAETSPSNNCPPTTPPIYSNLQPNALSTYRPPQPCSQAENMKTGLGCLHRHGRGSIAEEEEAIVAKCLLLEAFPLCPSNFPISGDVYGWSQLAKLATMNWIPILLLPQNLRPWERQQTHAAPHASWPLPWWNHRNFFCLVGGCGWNTALKSDTNAPTATQRQHPTNDIRHGLSCSNLAGDPEDHGDLGQPTTSKSRMDTEYSLSQSRMLVRRHGGWSSQPIEPVPGTCLFVTYNTAATKPPDPGPCRPHAPGSFSLGFNHLKHGIRQYSQPSSTLQQRVALRCTNTTDEWPTVRCRDPTMRKISVAPTASPGPRIAPQRRCLRILVVSIPHIPEPDIRSNEDARPQLPQFPSLRSLVERWEDRRTTGGYMPRRTRPADPTNRLPSPSRAAPPIQVSQWRWALHGQHPLLGGNPIAPKPLGAISTYILTADTNFAHNLTAALTSNLETPPARPSGLDLESLSSLRLSPSAVCDLMANMWMPILRSCYLKLPPTQRDMTLDGPLTFHAQVQTTDTQNTYNCTDTGPCSRARAPPPVPDTAEEQDRMRIQILGNLTLRAANFSLIALFWRAKGGQKILPESMESMRAKRRGVSAHPELSRKKKRVLPEYTDFSTNPLSHETSTPSKPILSPREEQSGREMGLAEKRNPQNPWVDRGSWTLAFYGVVGRGTHMRLTAGNTFAPSKDQKKKEKRVRRAPNDNASKWERLPWSPYQWLLWENLVHTPGLCIPATLQKSQGNQASHKSGAEGILAGVPHLKLGLVQLFGSSLQVVLVRGRHRTRAIGGGIHFDETKMIQAGRQAAVTISIPSPSATHSCLDPILNTHVMIEILVEAKSSRLGTSAKSRGRRLTHVVDADELVAGRLRRDS</sequence>
<dbReference type="GeneID" id="73334990"/>
<evidence type="ECO:0000256" key="1">
    <source>
        <dbReference type="SAM" id="MobiDB-lite"/>
    </source>
</evidence>
<dbReference type="AlphaFoldDB" id="A0A9Q8W8T6"/>
<feature type="region of interest" description="Disordered" evidence="1">
    <location>
        <begin position="470"/>
        <end position="498"/>
    </location>
</feature>
<feature type="region of interest" description="Disordered" evidence="1">
    <location>
        <begin position="262"/>
        <end position="307"/>
    </location>
</feature>
<evidence type="ECO:0000313" key="3">
    <source>
        <dbReference type="Proteomes" id="UP000830671"/>
    </source>
</evidence>
<accession>A0A9Q8W8T6</accession>
<dbReference type="RefSeq" id="XP_049135937.1">
    <property type="nucleotide sequence ID" value="XM_049279980.1"/>
</dbReference>
<gene>
    <name evidence="2" type="ORF">CLUP02_00934</name>
</gene>
<feature type="region of interest" description="Disordered" evidence="1">
    <location>
        <begin position="716"/>
        <end position="755"/>
    </location>
</feature>
<keyword evidence="3" id="KW-1185">Reference proteome</keyword>
<protein>
    <submittedName>
        <fullName evidence="2">Uncharacterized protein</fullName>
    </submittedName>
</protein>
<feature type="region of interest" description="Disordered" evidence="1">
    <location>
        <begin position="623"/>
        <end position="647"/>
    </location>
</feature>
<proteinExistence type="predicted"/>
<evidence type="ECO:0000313" key="2">
    <source>
        <dbReference type="EMBL" id="UQC74286.1"/>
    </source>
</evidence>
<dbReference type="EMBL" id="CP019471">
    <property type="protein sequence ID" value="UQC74286.1"/>
    <property type="molecule type" value="Genomic_DNA"/>
</dbReference>
<feature type="compositionally biased region" description="Polar residues" evidence="1">
    <location>
        <begin position="716"/>
        <end position="730"/>
    </location>
</feature>
<name>A0A9Q8W8T6_9PEZI</name>
<feature type="compositionally biased region" description="Polar residues" evidence="1">
    <location>
        <begin position="262"/>
        <end position="271"/>
    </location>
</feature>
<feature type="compositionally biased region" description="Basic and acidic residues" evidence="1">
    <location>
        <begin position="736"/>
        <end position="752"/>
    </location>
</feature>
<dbReference type="Proteomes" id="UP000830671">
    <property type="component" value="Chromosome 1"/>
</dbReference>